<sequence length="319" mass="33382">MLTYVLRRVPSALLVLLLASMLIFLLLRLIPGDPAATLAGPDASPEAVAAIRGELGLDRPVPEQYLDWLGALLTGDLGRSYLIGGRVGDLLADGAANTLVLASASLVLAVALAAVLGPLWAAGRNRWLDRALTGFTTAAVALPPYVTGVLLVLLFGVAARLLPTGGVPPGGLADRPDITVQYLLMPAVCLALPVAAVLTRFFGESLRTELGRDHVTTATAAGIPRHRIVLRHAVRNAVPASVTVLGLQVGNLLGGAVLVEAVFSWPGLGMLVQQGIDRRDYPVVQVLLLLSVAVFVLVQLCTDLVHAGLDPRVRLGSRS</sequence>
<feature type="transmembrane region" description="Helical" evidence="7">
    <location>
        <begin position="283"/>
        <end position="309"/>
    </location>
</feature>
<dbReference type="Pfam" id="PF19300">
    <property type="entry name" value="BPD_transp_1_N"/>
    <property type="match status" value="1"/>
</dbReference>
<dbReference type="PANTHER" id="PTHR43163:SF6">
    <property type="entry name" value="DIPEPTIDE TRANSPORT SYSTEM PERMEASE PROTEIN DPPB-RELATED"/>
    <property type="match status" value="1"/>
</dbReference>
<protein>
    <submittedName>
        <fullName evidence="9">ABC transporter permease</fullName>
    </submittedName>
</protein>
<evidence type="ECO:0000256" key="6">
    <source>
        <dbReference type="ARBA" id="ARBA00023136"/>
    </source>
</evidence>
<keyword evidence="10" id="KW-1185">Reference proteome</keyword>
<evidence type="ECO:0000256" key="7">
    <source>
        <dbReference type="RuleBase" id="RU363032"/>
    </source>
</evidence>
<organism evidence="9 10">
    <name type="scientific">Saccharopolyspora taberi</name>
    <dbReference type="NCBI Taxonomy" id="60895"/>
    <lineage>
        <taxon>Bacteria</taxon>
        <taxon>Bacillati</taxon>
        <taxon>Actinomycetota</taxon>
        <taxon>Actinomycetes</taxon>
        <taxon>Pseudonocardiales</taxon>
        <taxon>Pseudonocardiaceae</taxon>
        <taxon>Saccharopolyspora</taxon>
    </lineage>
</organism>
<evidence type="ECO:0000256" key="4">
    <source>
        <dbReference type="ARBA" id="ARBA00022692"/>
    </source>
</evidence>
<keyword evidence="5 7" id="KW-1133">Transmembrane helix</keyword>
<feature type="transmembrane region" description="Helical" evidence="7">
    <location>
        <begin position="237"/>
        <end position="263"/>
    </location>
</feature>
<comment type="subcellular location">
    <subcellularLocation>
        <location evidence="1 7">Cell membrane</location>
        <topology evidence="1 7">Multi-pass membrane protein</topology>
    </subcellularLocation>
</comment>
<name>A0ABN3VFE7_9PSEU</name>
<evidence type="ECO:0000256" key="3">
    <source>
        <dbReference type="ARBA" id="ARBA00022475"/>
    </source>
</evidence>
<keyword evidence="4 7" id="KW-0812">Transmembrane</keyword>
<dbReference type="EMBL" id="BAAAUX010000014">
    <property type="protein sequence ID" value="GAA2795763.1"/>
    <property type="molecule type" value="Genomic_DNA"/>
</dbReference>
<dbReference type="PANTHER" id="PTHR43163">
    <property type="entry name" value="DIPEPTIDE TRANSPORT SYSTEM PERMEASE PROTEIN DPPB-RELATED"/>
    <property type="match status" value="1"/>
</dbReference>
<dbReference type="InterPro" id="IPR000515">
    <property type="entry name" value="MetI-like"/>
</dbReference>
<dbReference type="SUPFAM" id="SSF161098">
    <property type="entry name" value="MetI-like"/>
    <property type="match status" value="1"/>
</dbReference>
<dbReference type="PROSITE" id="PS50928">
    <property type="entry name" value="ABC_TM1"/>
    <property type="match status" value="1"/>
</dbReference>
<feature type="transmembrane region" description="Helical" evidence="7">
    <location>
        <begin position="182"/>
        <end position="202"/>
    </location>
</feature>
<dbReference type="CDD" id="cd06261">
    <property type="entry name" value="TM_PBP2"/>
    <property type="match status" value="1"/>
</dbReference>
<comment type="similarity">
    <text evidence="7">Belongs to the binding-protein-dependent transport system permease family.</text>
</comment>
<gene>
    <name evidence="9" type="ORF">GCM10010470_33560</name>
</gene>
<keyword evidence="3" id="KW-1003">Cell membrane</keyword>
<comment type="caution">
    <text evidence="9">The sequence shown here is derived from an EMBL/GenBank/DDBJ whole genome shotgun (WGS) entry which is preliminary data.</text>
</comment>
<evidence type="ECO:0000313" key="10">
    <source>
        <dbReference type="Proteomes" id="UP001500979"/>
    </source>
</evidence>
<evidence type="ECO:0000259" key="8">
    <source>
        <dbReference type="PROSITE" id="PS50928"/>
    </source>
</evidence>
<dbReference type="InterPro" id="IPR045621">
    <property type="entry name" value="BPD_transp_1_N"/>
</dbReference>
<keyword evidence="2 7" id="KW-0813">Transport</keyword>
<keyword evidence="6 7" id="KW-0472">Membrane</keyword>
<dbReference type="Pfam" id="PF00528">
    <property type="entry name" value="BPD_transp_1"/>
    <property type="match status" value="1"/>
</dbReference>
<dbReference type="Proteomes" id="UP001500979">
    <property type="component" value="Unassembled WGS sequence"/>
</dbReference>
<proteinExistence type="inferred from homology"/>
<dbReference type="InterPro" id="IPR035906">
    <property type="entry name" value="MetI-like_sf"/>
</dbReference>
<feature type="transmembrane region" description="Helical" evidence="7">
    <location>
        <begin position="134"/>
        <end position="162"/>
    </location>
</feature>
<evidence type="ECO:0000256" key="2">
    <source>
        <dbReference type="ARBA" id="ARBA00022448"/>
    </source>
</evidence>
<reference evidence="9 10" key="1">
    <citation type="journal article" date="2019" name="Int. J. Syst. Evol. Microbiol.">
        <title>The Global Catalogue of Microorganisms (GCM) 10K type strain sequencing project: providing services to taxonomists for standard genome sequencing and annotation.</title>
        <authorList>
            <consortium name="The Broad Institute Genomics Platform"/>
            <consortium name="The Broad Institute Genome Sequencing Center for Infectious Disease"/>
            <person name="Wu L."/>
            <person name="Ma J."/>
        </authorList>
    </citation>
    <scope>NUCLEOTIDE SEQUENCE [LARGE SCALE GENOMIC DNA]</scope>
    <source>
        <strain evidence="9 10">JCM 9383</strain>
    </source>
</reference>
<evidence type="ECO:0000256" key="1">
    <source>
        <dbReference type="ARBA" id="ARBA00004651"/>
    </source>
</evidence>
<feature type="transmembrane region" description="Helical" evidence="7">
    <location>
        <begin position="99"/>
        <end position="122"/>
    </location>
</feature>
<dbReference type="RefSeq" id="WP_344680679.1">
    <property type="nucleotide sequence ID" value="NZ_BAAAUX010000014.1"/>
</dbReference>
<evidence type="ECO:0000256" key="5">
    <source>
        <dbReference type="ARBA" id="ARBA00022989"/>
    </source>
</evidence>
<feature type="domain" description="ABC transmembrane type-1" evidence="8">
    <location>
        <begin position="95"/>
        <end position="302"/>
    </location>
</feature>
<evidence type="ECO:0000313" key="9">
    <source>
        <dbReference type="EMBL" id="GAA2795763.1"/>
    </source>
</evidence>
<accession>A0ABN3VFE7</accession>
<dbReference type="Gene3D" id="1.10.3720.10">
    <property type="entry name" value="MetI-like"/>
    <property type="match status" value="1"/>
</dbReference>